<dbReference type="SUPFAM" id="SSF48239">
    <property type="entry name" value="Terpenoid cyclases/Protein prenyltransferases"/>
    <property type="match status" value="1"/>
</dbReference>
<keyword evidence="4" id="KW-1185">Reference proteome</keyword>
<name>F8AF64_PYRYC</name>
<organism evidence="3 4">
    <name type="scientific">Pyrococcus yayanosii (strain CH1 / JCM 16557)</name>
    <dbReference type="NCBI Taxonomy" id="529709"/>
    <lineage>
        <taxon>Archaea</taxon>
        <taxon>Methanobacteriati</taxon>
        <taxon>Methanobacteriota</taxon>
        <taxon>Thermococci</taxon>
        <taxon>Thermococcales</taxon>
        <taxon>Thermococcaceae</taxon>
        <taxon>Pyrococcus</taxon>
    </lineage>
</organism>
<feature type="domain" description="Prenyltransferase alpha-alpha toroid" evidence="2">
    <location>
        <begin position="133"/>
        <end position="283"/>
    </location>
</feature>
<dbReference type="OrthoDB" id="84819at2157"/>
<dbReference type="PIRSF" id="PIRSF016175">
    <property type="entry name" value="UCP016175"/>
    <property type="match status" value="1"/>
</dbReference>
<dbReference type="Gene3D" id="1.50.10.20">
    <property type="match status" value="1"/>
</dbReference>
<dbReference type="eggNOG" id="arCOG04438">
    <property type="taxonomic scope" value="Archaea"/>
</dbReference>
<dbReference type="EMBL" id="CP002779">
    <property type="protein sequence ID" value="AEH24892.1"/>
    <property type="molecule type" value="Genomic_DNA"/>
</dbReference>
<dbReference type="HOGENOM" id="CLU_085650_0_0_2"/>
<evidence type="ECO:0000259" key="2">
    <source>
        <dbReference type="Pfam" id="PF00432"/>
    </source>
</evidence>
<dbReference type="GO" id="GO:0003824">
    <property type="term" value="F:catalytic activity"/>
    <property type="evidence" value="ECO:0007669"/>
    <property type="project" value="InterPro"/>
</dbReference>
<gene>
    <name evidence="3" type="ordered locus">PYCH_12140</name>
</gene>
<dbReference type="InterPro" id="IPR008930">
    <property type="entry name" value="Terpenoid_cyclase/PrenylTrfase"/>
</dbReference>
<keyword evidence="1" id="KW-0677">Repeat</keyword>
<dbReference type="STRING" id="529709.PYCH_12140"/>
<dbReference type="Proteomes" id="UP000008386">
    <property type="component" value="Chromosome"/>
</dbReference>
<dbReference type="InterPro" id="IPR001330">
    <property type="entry name" value="Prenyltrans"/>
</dbReference>
<evidence type="ECO:0000313" key="4">
    <source>
        <dbReference type="Proteomes" id="UP000008386"/>
    </source>
</evidence>
<dbReference type="GeneID" id="10837787"/>
<dbReference type="RefSeq" id="WP_013905948.1">
    <property type="nucleotide sequence ID" value="NC_015680.1"/>
</dbReference>
<accession>F8AF64</accession>
<feature type="domain" description="Prenyltransferase alpha-alpha toroid" evidence="2">
    <location>
        <begin position="12"/>
        <end position="75"/>
    </location>
</feature>
<proteinExistence type="predicted"/>
<protein>
    <recommendedName>
        <fullName evidence="2">Prenyltransferase alpha-alpha toroid domain-containing protein</fullName>
    </recommendedName>
</protein>
<dbReference type="AlphaFoldDB" id="F8AF64"/>
<dbReference type="Pfam" id="PF00432">
    <property type="entry name" value="Prenyltrans"/>
    <property type="match status" value="2"/>
</dbReference>
<dbReference type="InterPro" id="IPR016648">
    <property type="entry name" value="UCP016175_prenyltrans-rel"/>
</dbReference>
<reference evidence="3 4" key="1">
    <citation type="journal article" date="2011" name="J. Bacteriol.">
        <title>Complete genome sequence of the obligate piezophilic hyperthermophilic archaeon Pyrococcus yayanosii CH1.</title>
        <authorList>
            <person name="Jun X."/>
            <person name="Lupeng L."/>
            <person name="Minjuan X."/>
            <person name="Oger P."/>
            <person name="Fengping W."/>
            <person name="Jebbar M."/>
            <person name="Xiang X."/>
        </authorList>
    </citation>
    <scope>NUCLEOTIDE SEQUENCE [LARGE SCALE GENOMIC DNA]</scope>
    <source>
        <strain evidence="4">CH1 / JCM 16557</strain>
    </source>
</reference>
<sequence>MGSKLEEFKRFINVDSLLKYVSERRHEDGGYCFVSQLADTNINDTYYAIKIYDLLGLEVPERERTIEFLYSSAQMQTAVVGVAMAIEGLIVLDAKDLAREKLDLLFQKYNPLEDKFAVGLGGSEEFGTATPLEATYWAIRAMKAIGHKMNAEMREKIRAFVMRFRIGDAFGVTHPTTTMTYQAIFTLHSLGYKIKSGHFKRVEVCGEWGGFTEVPHSLPPYLEPTFYALRGLQLQREKATCIRRHIAFIRALQNPNGGFRRSLELGISNFQNTYRALASLDVLLRHL</sequence>
<dbReference type="KEGG" id="pya:PYCH_12140"/>
<evidence type="ECO:0000256" key="1">
    <source>
        <dbReference type="ARBA" id="ARBA00022737"/>
    </source>
</evidence>
<evidence type="ECO:0000313" key="3">
    <source>
        <dbReference type="EMBL" id="AEH24892.1"/>
    </source>
</evidence>